<evidence type="ECO:0000256" key="7">
    <source>
        <dbReference type="RuleBase" id="RU365095"/>
    </source>
</evidence>
<dbReference type="PANTHER" id="PTHR11054">
    <property type="entry name" value="6-PHOSPHOGLUCONOLACTONASE"/>
    <property type="match status" value="1"/>
</dbReference>
<evidence type="ECO:0000256" key="4">
    <source>
        <dbReference type="ARBA" id="ARBA00010662"/>
    </source>
</evidence>
<evidence type="ECO:0000313" key="9">
    <source>
        <dbReference type="EMBL" id="RJF79621.1"/>
    </source>
</evidence>
<evidence type="ECO:0000259" key="8">
    <source>
        <dbReference type="Pfam" id="PF01182"/>
    </source>
</evidence>
<name>A0A418VT20_9PROT</name>
<sequence length="230" mass="23843">MTAPLCVFPDAATLAETLADEAEALLTDAIATRGGASLALPGGRTPSPFLIALGKRAVEWAKVTATLVDDRWLPPDSPDSNAATLRATLLAAAPAIRFVPLFNGAPTPEAGEAACAATLRVLASPFDLVVTGMGEDGHVASLFPDAPDLASALDGPSPCRALRSPSAPHPRLSLTLPRLLDSRRIVVLITGAAKRAVLERAQEDGPVAELPVRGILRQTRTPAAVFWSPA</sequence>
<dbReference type="GO" id="GO:0017057">
    <property type="term" value="F:6-phosphogluconolactonase activity"/>
    <property type="evidence" value="ECO:0007669"/>
    <property type="project" value="UniProtKB-UniRule"/>
</dbReference>
<comment type="similarity">
    <text evidence="4 7">Belongs to the glucosamine/galactosamine-6-phosphate isomerase family. 6-phosphogluconolactonase subfamily.</text>
</comment>
<gene>
    <name evidence="7 9" type="primary">pgl</name>
    <name evidence="9" type="ORF">D3877_23030</name>
</gene>
<comment type="pathway">
    <text evidence="3 7">Carbohydrate degradation; pentose phosphate pathway; D-ribulose 5-phosphate from D-glucose 6-phosphate (oxidative stage): step 2/3.</text>
</comment>
<evidence type="ECO:0000256" key="1">
    <source>
        <dbReference type="ARBA" id="ARBA00000832"/>
    </source>
</evidence>
<proteinExistence type="inferred from homology"/>
<dbReference type="SUPFAM" id="SSF100950">
    <property type="entry name" value="NagB/RpiA/CoA transferase-like"/>
    <property type="match status" value="1"/>
</dbReference>
<dbReference type="UniPathway" id="UPA00115">
    <property type="reaction ID" value="UER00409"/>
</dbReference>
<comment type="function">
    <text evidence="2 7">Hydrolysis of 6-phosphogluconolactone to 6-phosphogluconate.</text>
</comment>
<dbReference type="EMBL" id="QYUL01000003">
    <property type="protein sequence ID" value="RJF79621.1"/>
    <property type="molecule type" value="Genomic_DNA"/>
</dbReference>
<evidence type="ECO:0000256" key="3">
    <source>
        <dbReference type="ARBA" id="ARBA00004961"/>
    </source>
</evidence>
<feature type="domain" description="Glucosamine/galactosamine-6-phosphate isomerase" evidence="8">
    <location>
        <begin position="9"/>
        <end position="218"/>
    </location>
</feature>
<dbReference type="OrthoDB" id="9810967at2"/>
<dbReference type="Gene3D" id="3.40.50.1360">
    <property type="match status" value="1"/>
</dbReference>
<accession>A0A418VT20</accession>
<keyword evidence="10" id="KW-1185">Reference proteome</keyword>
<dbReference type="InterPro" id="IPR039104">
    <property type="entry name" value="6PGL"/>
</dbReference>
<dbReference type="GO" id="GO:0005975">
    <property type="term" value="P:carbohydrate metabolic process"/>
    <property type="evidence" value="ECO:0007669"/>
    <property type="project" value="UniProtKB-UniRule"/>
</dbReference>
<protein>
    <recommendedName>
        <fullName evidence="6 7">6-phosphogluconolactonase</fullName>
        <shortName evidence="7">6PGL</shortName>
        <ecNumber evidence="5 7">3.1.1.31</ecNumber>
    </recommendedName>
</protein>
<dbReference type="CDD" id="cd01400">
    <property type="entry name" value="6PGL"/>
    <property type="match status" value="1"/>
</dbReference>
<comment type="caution">
    <text evidence="9">The sequence shown here is derived from an EMBL/GenBank/DDBJ whole genome shotgun (WGS) entry which is preliminary data.</text>
</comment>
<dbReference type="InterPro" id="IPR006148">
    <property type="entry name" value="Glc/Gal-6P_isomerase"/>
</dbReference>
<dbReference type="EC" id="3.1.1.31" evidence="5 7"/>
<dbReference type="AlphaFoldDB" id="A0A418VT20"/>
<dbReference type="InterPro" id="IPR005900">
    <property type="entry name" value="6-phosphogluconolactonase_DevB"/>
</dbReference>
<comment type="catalytic activity">
    <reaction evidence="1 7">
        <text>6-phospho-D-glucono-1,5-lactone + H2O = 6-phospho-D-gluconate + H(+)</text>
        <dbReference type="Rhea" id="RHEA:12556"/>
        <dbReference type="ChEBI" id="CHEBI:15377"/>
        <dbReference type="ChEBI" id="CHEBI:15378"/>
        <dbReference type="ChEBI" id="CHEBI:57955"/>
        <dbReference type="ChEBI" id="CHEBI:58759"/>
        <dbReference type="EC" id="3.1.1.31"/>
    </reaction>
</comment>
<dbReference type="GO" id="GO:0006098">
    <property type="term" value="P:pentose-phosphate shunt"/>
    <property type="evidence" value="ECO:0007669"/>
    <property type="project" value="UniProtKB-UniPathway"/>
</dbReference>
<dbReference type="RefSeq" id="WP_119833078.1">
    <property type="nucleotide sequence ID" value="NZ_QYUL01000003.1"/>
</dbReference>
<reference evidence="9 10" key="1">
    <citation type="submission" date="2018-09" db="EMBL/GenBank/DDBJ databases">
        <authorList>
            <person name="Zhu H."/>
        </authorList>
    </citation>
    <scope>NUCLEOTIDE SEQUENCE [LARGE SCALE GENOMIC DNA]</scope>
    <source>
        <strain evidence="9 10">K2W22B-5</strain>
    </source>
</reference>
<keyword evidence="7 9" id="KW-0378">Hydrolase</keyword>
<organism evidence="9 10">
    <name type="scientific">Azospirillum cavernae</name>
    <dbReference type="NCBI Taxonomy" id="2320860"/>
    <lineage>
        <taxon>Bacteria</taxon>
        <taxon>Pseudomonadati</taxon>
        <taxon>Pseudomonadota</taxon>
        <taxon>Alphaproteobacteria</taxon>
        <taxon>Rhodospirillales</taxon>
        <taxon>Azospirillaceae</taxon>
        <taxon>Azospirillum</taxon>
    </lineage>
</organism>
<evidence type="ECO:0000313" key="10">
    <source>
        <dbReference type="Proteomes" id="UP000283458"/>
    </source>
</evidence>
<dbReference type="NCBIfam" id="TIGR01198">
    <property type="entry name" value="pgl"/>
    <property type="match status" value="1"/>
</dbReference>
<dbReference type="InterPro" id="IPR037171">
    <property type="entry name" value="NagB/RpiA_transferase-like"/>
</dbReference>
<evidence type="ECO:0000256" key="2">
    <source>
        <dbReference type="ARBA" id="ARBA00002681"/>
    </source>
</evidence>
<dbReference type="Proteomes" id="UP000283458">
    <property type="component" value="Unassembled WGS sequence"/>
</dbReference>
<dbReference type="Pfam" id="PF01182">
    <property type="entry name" value="Glucosamine_iso"/>
    <property type="match status" value="1"/>
</dbReference>
<evidence type="ECO:0000256" key="6">
    <source>
        <dbReference type="ARBA" id="ARBA00020337"/>
    </source>
</evidence>
<dbReference type="PANTHER" id="PTHR11054:SF0">
    <property type="entry name" value="6-PHOSPHOGLUCONOLACTONASE"/>
    <property type="match status" value="1"/>
</dbReference>
<evidence type="ECO:0000256" key="5">
    <source>
        <dbReference type="ARBA" id="ARBA00013198"/>
    </source>
</evidence>